<name>A0A074L481_9BACT</name>
<dbReference type="InterPro" id="IPR029044">
    <property type="entry name" value="Nucleotide-diphossugar_trans"/>
</dbReference>
<dbReference type="SUPFAM" id="SSF53448">
    <property type="entry name" value="Nucleotide-diphospho-sugar transferases"/>
    <property type="match status" value="1"/>
</dbReference>
<accession>A0A074L481</accession>
<keyword evidence="3" id="KW-1185">Reference proteome</keyword>
<organism evidence="2 3">
    <name type="scientific">Anditalea andensis</name>
    <dbReference type="NCBI Taxonomy" id="1048983"/>
    <lineage>
        <taxon>Bacteria</taxon>
        <taxon>Pseudomonadati</taxon>
        <taxon>Bacteroidota</taxon>
        <taxon>Cytophagia</taxon>
        <taxon>Cytophagales</taxon>
        <taxon>Cytophagaceae</taxon>
        <taxon>Anditalea</taxon>
    </lineage>
</organism>
<evidence type="ECO:0000259" key="1">
    <source>
        <dbReference type="Pfam" id="PF13712"/>
    </source>
</evidence>
<dbReference type="AlphaFoldDB" id="A0A074L481"/>
<proteinExistence type="predicted"/>
<dbReference type="Gene3D" id="3.90.550.10">
    <property type="entry name" value="Spore Coat Polysaccharide Biosynthesis Protein SpsA, Chain A"/>
    <property type="match status" value="1"/>
</dbReference>
<dbReference type="RefSeq" id="WP_051719782.1">
    <property type="nucleotide sequence ID" value="NZ_JMIH01000013.1"/>
</dbReference>
<dbReference type="Pfam" id="PF13712">
    <property type="entry name" value="Glyco_tranf_2_5"/>
    <property type="match status" value="1"/>
</dbReference>
<evidence type="ECO:0000313" key="3">
    <source>
        <dbReference type="Proteomes" id="UP000027821"/>
    </source>
</evidence>
<dbReference type="EMBL" id="JMIH01000013">
    <property type="protein sequence ID" value="KEO75290.1"/>
    <property type="molecule type" value="Genomic_DNA"/>
</dbReference>
<dbReference type="eggNOG" id="COG1216">
    <property type="taxonomic scope" value="Bacteria"/>
</dbReference>
<comment type="caution">
    <text evidence="2">The sequence shown here is derived from an EMBL/GenBank/DDBJ whole genome shotgun (WGS) entry which is preliminary data.</text>
</comment>
<dbReference type="Proteomes" id="UP000027821">
    <property type="component" value="Unassembled WGS sequence"/>
</dbReference>
<sequence>MISIVICSIRPHYLATISENIKHTIGVPYEIIAIENKVNPKGLTAVYNEGVHKAKFEHICLVHEDVLITTQDWGKTILKIFQDPKMGLVGVAGCRHKPRMPSGWGALGLEVKHIKINLIQHFKRTLQDPVTQYWNTEKESISQVACLDGVFLLSKKSILKEIPFDETTFKGFHCYDLDISFAIGRHYKVAVTYDILIEHFSEGHTDYSWIKDTMILHRKWQEVLPITIGEISKKEKVRCEKKSFKNLAELMRVYTTAEEAIEALNLGQLRKLNLFVYLRMYYRIVRIFYLKQKPNN</sequence>
<dbReference type="InterPro" id="IPR059123">
    <property type="entry name" value="StrF_dom"/>
</dbReference>
<feature type="domain" description="Streptomycin biosynthesis protein StrF" evidence="1">
    <location>
        <begin position="5"/>
        <end position="191"/>
    </location>
</feature>
<evidence type="ECO:0000313" key="2">
    <source>
        <dbReference type="EMBL" id="KEO75290.1"/>
    </source>
</evidence>
<protein>
    <recommendedName>
        <fullName evidence="1">Streptomycin biosynthesis protein StrF domain-containing protein</fullName>
    </recommendedName>
</protein>
<dbReference type="OrthoDB" id="7851643at2"/>
<dbReference type="STRING" id="1048983.EL17_01750"/>
<reference evidence="2 3" key="1">
    <citation type="submission" date="2014-04" db="EMBL/GenBank/DDBJ databases">
        <title>Characterization and application of a salt tolerant electro-active bacterium.</title>
        <authorList>
            <person name="Yang L."/>
            <person name="Wei S."/>
            <person name="Tay Q.X.M."/>
        </authorList>
    </citation>
    <scope>NUCLEOTIDE SEQUENCE [LARGE SCALE GENOMIC DNA]</scope>
    <source>
        <strain evidence="2 3">LY1</strain>
    </source>
</reference>
<gene>
    <name evidence="2" type="ORF">EL17_01750</name>
</gene>